<dbReference type="InterPro" id="IPR047921">
    <property type="entry name" value="LACTB2-like_MBL-fold"/>
</dbReference>
<dbReference type="PANTHER" id="PTHR23131">
    <property type="entry name" value="ENDORIBONUCLEASE LACTB2"/>
    <property type="match status" value="1"/>
</dbReference>
<evidence type="ECO:0000256" key="3">
    <source>
        <dbReference type="ARBA" id="ARBA00007749"/>
    </source>
</evidence>
<keyword evidence="4" id="KW-0479">Metal-binding</keyword>
<keyword evidence="6" id="KW-0862">Zinc</keyword>
<comment type="pathway">
    <text evidence="2">Secondary metabolite biosynthesis.</text>
</comment>
<protein>
    <recommendedName>
        <fullName evidence="8">Metallo-beta-lactamase domain-containing protein</fullName>
    </recommendedName>
</protein>
<sequence>MSVGPVKFDLDFWGDFLDAQRQSLPTLPSVQRLSDRVIRILGCNPGRIALQGTNTYLIGTGTSRILVDTGQGRKEWIDLIANTLQSQSIQISHVLLTHWHGDHTGGLSDLIAFDNRLRHVIYKWKPDGGQCEMRNRQIFRTEGATLEALHLPGHAEDHTCFLLKEENALFTGDNVLGHGFSTSDNLVQYVASLRTMLTLRCDVGYPGHGERIADLSAKIKEYLHVQHAREVQICKALAGESGGDRNLSRRKHVTTEELAEMMFPAIHREVRKLSVTPVLLENLWLLAAERRVGFVVEKRVRRWYLRSTEET</sequence>
<comment type="similarity">
    <text evidence="3">Belongs to the metallo-beta-lactamase superfamily.</text>
</comment>
<proteinExistence type="inferred from homology"/>
<dbReference type="AlphaFoldDB" id="A0A6A6FA02"/>
<dbReference type="FunFam" id="3.60.15.10:FF:000041">
    <property type="entry name" value="Metallo-beta-lactamase domain protein"/>
    <property type="match status" value="1"/>
</dbReference>
<evidence type="ECO:0000256" key="1">
    <source>
        <dbReference type="ARBA" id="ARBA00001947"/>
    </source>
</evidence>
<dbReference type="InterPro" id="IPR036388">
    <property type="entry name" value="WH-like_DNA-bd_sf"/>
</dbReference>
<dbReference type="PANTHER" id="PTHR23131:SF2">
    <property type="entry name" value="LACTAMASE-LIKE PROTEIN APTB-RELATED"/>
    <property type="match status" value="1"/>
</dbReference>
<keyword evidence="10" id="KW-1185">Reference proteome</keyword>
<gene>
    <name evidence="9" type="ORF">CERZMDRAFT_46054</name>
</gene>
<evidence type="ECO:0000256" key="4">
    <source>
        <dbReference type="ARBA" id="ARBA00022723"/>
    </source>
</evidence>
<dbReference type="GO" id="GO:0016787">
    <property type="term" value="F:hydrolase activity"/>
    <property type="evidence" value="ECO:0007669"/>
    <property type="project" value="UniProtKB-KW"/>
</dbReference>
<keyword evidence="5" id="KW-0378">Hydrolase</keyword>
<dbReference type="EMBL" id="ML992683">
    <property type="protein sequence ID" value="KAF2210173.1"/>
    <property type="molecule type" value="Genomic_DNA"/>
</dbReference>
<evidence type="ECO:0000256" key="5">
    <source>
        <dbReference type="ARBA" id="ARBA00022801"/>
    </source>
</evidence>
<dbReference type="Pfam" id="PF00753">
    <property type="entry name" value="Lactamase_B"/>
    <property type="match status" value="1"/>
</dbReference>
<evidence type="ECO:0000256" key="6">
    <source>
        <dbReference type="ARBA" id="ARBA00022833"/>
    </source>
</evidence>
<dbReference type="InterPro" id="IPR036866">
    <property type="entry name" value="RibonucZ/Hydroxyglut_hydro"/>
</dbReference>
<dbReference type="Gene3D" id="1.10.10.10">
    <property type="entry name" value="Winged helix-like DNA-binding domain superfamily/Winged helix DNA-binding domain"/>
    <property type="match status" value="1"/>
</dbReference>
<evidence type="ECO:0000256" key="7">
    <source>
        <dbReference type="ARBA" id="ARBA00050605"/>
    </source>
</evidence>
<evidence type="ECO:0000259" key="8">
    <source>
        <dbReference type="SMART" id="SM00849"/>
    </source>
</evidence>
<comment type="cofactor">
    <cofactor evidence="1">
        <name>Zn(2+)</name>
        <dbReference type="ChEBI" id="CHEBI:29105"/>
    </cofactor>
</comment>
<evidence type="ECO:0000313" key="10">
    <source>
        <dbReference type="Proteomes" id="UP000799539"/>
    </source>
</evidence>
<dbReference type="SUPFAM" id="SSF56281">
    <property type="entry name" value="Metallo-hydrolase/oxidoreductase"/>
    <property type="match status" value="1"/>
</dbReference>
<evidence type="ECO:0000256" key="2">
    <source>
        <dbReference type="ARBA" id="ARBA00005179"/>
    </source>
</evidence>
<dbReference type="Proteomes" id="UP000799539">
    <property type="component" value="Unassembled WGS sequence"/>
</dbReference>
<feature type="domain" description="Metallo-beta-lactamase" evidence="8">
    <location>
        <begin position="52"/>
        <end position="208"/>
    </location>
</feature>
<organism evidence="9 10">
    <name type="scientific">Cercospora zeae-maydis SCOH1-5</name>
    <dbReference type="NCBI Taxonomy" id="717836"/>
    <lineage>
        <taxon>Eukaryota</taxon>
        <taxon>Fungi</taxon>
        <taxon>Dikarya</taxon>
        <taxon>Ascomycota</taxon>
        <taxon>Pezizomycotina</taxon>
        <taxon>Dothideomycetes</taxon>
        <taxon>Dothideomycetidae</taxon>
        <taxon>Mycosphaerellales</taxon>
        <taxon>Mycosphaerellaceae</taxon>
        <taxon>Cercospora</taxon>
    </lineage>
</organism>
<dbReference type="GO" id="GO:0044550">
    <property type="term" value="P:secondary metabolite biosynthetic process"/>
    <property type="evidence" value="ECO:0007669"/>
    <property type="project" value="UniProtKB-ARBA"/>
</dbReference>
<dbReference type="InterPro" id="IPR050662">
    <property type="entry name" value="Sec-metab_biosynth-thioest"/>
</dbReference>
<dbReference type="SMART" id="SM00849">
    <property type="entry name" value="Lactamase_B"/>
    <property type="match status" value="1"/>
</dbReference>
<dbReference type="CDD" id="cd07722">
    <property type="entry name" value="LACTB2-like_MBL-fold"/>
    <property type="match status" value="1"/>
</dbReference>
<dbReference type="InterPro" id="IPR001279">
    <property type="entry name" value="Metallo-B-lactamas"/>
</dbReference>
<accession>A0A6A6FA02</accession>
<comment type="catalytic activity">
    <reaction evidence="7">
        <text>(3R)-atrochrysone 2-carbonyl-[ACP] + H2O = (3R)-atrochrysone 2-carboxylate + holo-[ACP] + H(+)</text>
        <dbReference type="Rhea" id="RHEA:64236"/>
        <dbReference type="Rhea" id="RHEA-COMP:9685"/>
        <dbReference type="Rhea" id="RHEA-COMP:20479"/>
        <dbReference type="ChEBI" id="CHEBI:15377"/>
        <dbReference type="ChEBI" id="CHEBI:15378"/>
        <dbReference type="ChEBI" id="CHEBI:64479"/>
        <dbReference type="ChEBI" id="CHEBI:234107"/>
        <dbReference type="ChEBI" id="CHEBI:234110"/>
    </reaction>
    <physiologicalReaction direction="left-to-right" evidence="7">
        <dbReference type="Rhea" id="RHEA:64237"/>
    </physiologicalReaction>
</comment>
<dbReference type="OrthoDB" id="17458at2759"/>
<reference evidence="9" key="1">
    <citation type="journal article" date="2020" name="Stud. Mycol.">
        <title>101 Dothideomycetes genomes: a test case for predicting lifestyles and emergence of pathogens.</title>
        <authorList>
            <person name="Haridas S."/>
            <person name="Albert R."/>
            <person name="Binder M."/>
            <person name="Bloem J."/>
            <person name="Labutti K."/>
            <person name="Salamov A."/>
            <person name="Andreopoulos B."/>
            <person name="Baker S."/>
            <person name="Barry K."/>
            <person name="Bills G."/>
            <person name="Bluhm B."/>
            <person name="Cannon C."/>
            <person name="Castanera R."/>
            <person name="Culley D."/>
            <person name="Daum C."/>
            <person name="Ezra D."/>
            <person name="Gonzalez J."/>
            <person name="Henrissat B."/>
            <person name="Kuo A."/>
            <person name="Liang C."/>
            <person name="Lipzen A."/>
            <person name="Lutzoni F."/>
            <person name="Magnuson J."/>
            <person name="Mondo S."/>
            <person name="Nolan M."/>
            <person name="Ohm R."/>
            <person name="Pangilinan J."/>
            <person name="Park H.-J."/>
            <person name="Ramirez L."/>
            <person name="Alfaro M."/>
            <person name="Sun H."/>
            <person name="Tritt A."/>
            <person name="Yoshinaga Y."/>
            <person name="Zwiers L.-H."/>
            <person name="Turgeon B."/>
            <person name="Goodwin S."/>
            <person name="Spatafora J."/>
            <person name="Crous P."/>
            <person name="Grigoriev I."/>
        </authorList>
    </citation>
    <scope>NUCLEOTIDE SEQUENCE</scope>
    <source>
        <strain evidence="9">SCOH1-5</strain>
    </source>
</reference>
<dbReference type="GO" id="GO:0046872">
    <property type="term" value="F:metal ion binding"/>
    <property type="evidence" value="ECO:0007669"/>
    <property type="project" value="UniProtKB-KW"/>
</dbReference>
<name>A0A6A6FA02_9PEZI</name>
<evidence type="ECO:0000313" key="9">
    <source>
        <dbReference type="EMBL" id="KAF2210173.1"/>
    </source>
</evidence>
<dbReference type="Gene3D" id="3.60.15.10">
    <property type="entry name" value="Ribonuclease Z/Hydroxyacylglutathione hydrolase-like"/>
    <property type="match status" value="1"/>
</dbReference>